<feature type="compositionally biased region" description="Basic and acidic residues" evidence="1">
    <location>
        <begin position="66"/>
        <end position="76"/>
    </location>
</feature>
<proteinExistence type="predicted"/>
<name>A0A060HFI7_9ARCH</name>
<accession>A0A060HFI7</accession>
<dbReference type="AlphaFoldDB" id="A0A060HFI7"/>
<dbReference type="Proteomes" id="UP000027093">
    <property type="component" value="Chromosome"/>
</dbReference>
<gene>
    <name evidence="2" type="ORF">NVIE_001700</name>
</gene>
<evidence type="ECO:0000256" key="1">
    <source>
        <dbReference type="SAM" id="MobiDB-lite"/>
    </source>
</evidence>
<evidence type="ECO:0000313" key="3">
    <source>
        <dbReference type="Proteomes" id="UP000027093"/>
    </source>
</evidence>
<keyword evidence="3" id="KW-1185">Reference proteome</keyword>
<sequence>MGAVFRPGDITKGRKSIIQNALKDTHPDIRKQILDLLSSWEGTKSEEKLMVMMGKEKAETFLKEISKQEEKRDNSVNDKVQITRAGMPAEEEEEERAAKKD</sequence>
<reference evidence="2 3" key="1">
    <citation type="journal article" date="2014" name="Int. J. Syst. Evol. Microbiol.">
        <title>Nitrososphaera viennensis gen. nov., sp. nov., an aerobic and mesophilic, ammonia-oxidizing archaeon from soil and a member of the archaeal phylum Thaumarchaeota.</title>
        <authorList>
            <person name="Stieglmeier M."/>
            <person name="Klingl A."/>
            <person name="Alves R.J."/>
            <person name="Rittmann S.K."/>
            <person name="Melcher M."/>
            <person name="Leisch N."/>
            <person name="Schleper C."/>
        </authorList>
    </citation>
    <scope>NUCLEOTIDE SEQUENCE [LARGE SCALE GENOMIC DNA]</scope>
    <source>
        <strain evidence="2">EN76</strain>
    </source>
</reference>
<protein>
    <submittedName>
        <fullName evidence="2">Uncharacterized protein</fullName>
    </submittedName>
</protein>
<dbReference type="RefSeq" id="WP_075053584.1">
    <property type="nucleotide sequence ID" value="NZ_CP007536.1"/>
</dbReference>
<dbReference type="HOGENOM" id="CLU_2285141_0_0_2"/>
<organism evidence="2 3">
    <name type="scientific">Nitrososphaera viennensis EN76</name>
    <dbReference type="NCBI Taxonomy" id="926571"/>
    <lineage>
        <taxon>Archaea</taxon>
        <taxon>Nitrososphaerota</taxon>
        <taxon>Nitrososphaeria</taxon>
        <taxon>Nitrososphaerales</taxon>
        <taxon>Nitrososphaeraceae</taxon>
        <taxon>Nitrososphaera</taxon>
    </lineage>
</organism>
<evidence type="ECO:0000313" key="2">
    <source>
        <dbReference type="EMBL" id="AIC14353.1"/>
    </source>
</evidence>
<feature type="region of interest" description="Disordered" evidence="1">
    <location>
        <begin position="66"/>
        <end position="101"/>
    </location>
</feature>
<dbReference type="EMBL" id="CP007536">
    <property type="protein sequence ID" value="AIC14353.1"/>
    <property type="molecule type" value="Genomic_DNA"/>
</dbReference>
<dbReference type="GeneID" id="74945431"/>
<dbReference type="KEGG" id="nvn:NVIE_001700"/>